<dbReference type="Pfam" id="PF12627">
    <property type="entry name" value="PolyA_pol_RNAbd"/>
    <property type="match status" value="1"/>
</dbReference>
<dbReference type="EMBL" id="JAUKUD010000005">
    <property type="protein sequence ID" value="KAK0743713.1"/>
    <property type="molecule type" value="Genomic_DNA"/>
</dbReference>
<evidence type="ECO:0000259" key="7">
    <source>
        <dbReference type="Pfam" id="PF12627"/>
    </source>
</evidence>
<dbReference type="Pfam" id="PF01743">
    <property type="entry name" value="PolyA_pol"/>
    <property type="match status" value="1"/>
</dbReference>
<dbReference type="FunFam" id="3.30.460.10:FF:000019">
    <property type="entry name" value="tRNA nucleotidyltransferase cca2"/>
    <property type="match status" value="1"/>
</dbReference>
<name>A0AA40K2N6_9PEZI</name>
<proteinExistence type="inferred from homology"/>
<dbReference type="InterPro" id="IPR032828">
    <property type="entry name" value="PolyA_RNA-bd"/>
</dbReference>
<evidence type="ECO:0000256" key="1">
    <source>
        <dbReference type="ARBA" id="ARBA00007265"/>
    </source>
</evidence>
<comment type="similarity">
    <text evidence="1 5">Belongs to the tRNA nucleotidyltransferase/poly(A) polymerase family.</text>
</comment>
<keyword evidence="2 5" id="KW-0808">Transferase</keyword>
<evidence type="ECO:0000256" key="2">
    <source>
        <dbReference type="ARBA" id="ARBA00022679"/>
    </source>
</evidence>
<evidence type="ECO:0000313" key="8">
    <source>
        <dbReference type="EMBL" id="KAK0743713.1"/>
    </source>
</evidence>
<dbReference type="GO" id="GO:0052927">
    <property type="term" value="F:CC tRNA cytidylyltransferase activity"/>
    <property type="evidence" value="ECO:0007669"/>
    <property type="project" value="TreeGrafter"/>
</dbReference>
<dbReference type="Gene3D" id="1.10.3090.10">
    <property type="entry name" value="cca-adding enzyme, domain 2"/>
    <property type="match status" value="1"/>
</dbReference>
<keyword evidence="3" id="KW-0547">Nucleotide-binding</keyword>
<dbReference type="Gene3D" id="3.30.460.10">
    <property type="entry name" value="Beta Polymerase, domain 2"/>
    <property type="match status" value="1"/>
</dbReference>
<accession>A0AA40K2N6</accession>
<dbReference type="PANTHER" id="PTHR13734">
    <property type="entry name" value="TRNA-NUCLEOTIDYLTRANSFERASE"/>
    <property type="match status" value="1"/>
</dbReference>
<dbReference type="GO" id="GO:0005739">
    <property type="term" value="C:mitochondrion"/>
    <property type="evidence" value="ECO:0007669"/>
    <property type="project" value="UniProtKB-ARBA"/>
</dbReference>
<sequence>MAESTTPTIRLNEREKRLKDLLVDVAHFIDTNPVDTAEDGKTKPEPVVLRWAGGWVRDKLLGIESHDIDTAINCMTGEAFALRLRTFCESEANREKHSIGPEDVSILYKVARNPEKSKHLETTTSRLFGLDIDFVNLRRETYAEDSRNPQMEFGTPEEDAERRDATVNALFYRLDTESIEDFTGGLPDLEAKLMRTPLEPLKTFTDDPLRVLRLIRFASRLGFTIDPAAAKVMADETVLRNLKVKISRERVGVELEKMLKGNHPRVALKLIDSLGLYHTIFTDPGRQMPTPDTTNWGVVYTCLDSLAADNTPDSIFARLVANDEEKYVAWVFATVVPWEQQLPDPRPKGKKSAPPLSSLVAREGFKAPNKVSDIITAAHSHRPKMVELKDAVCTAEARMSQRDYFGLAIVGWDSGVGHWRLQLLYAILADIELRAGKGTDVKDVLAEWQKLLDHLVRLDLMNVPQLKRLVDGNMLGRELGLKPGIWVKRAKEIALEWQLRNPEATDPAGALEEVTKRRGELPIQGG</sequence>
<dbReference type="Proteomes" id="UP001172155">
    <property type="component" value="Unassembled WGS sequence"/>
</dbReference>
<evidence type="ECO:0000313" key="9">
    <source>
        <dbReference type="Proteomes" id="UP001172155"/>
    </source>
</evidence>
<dbReference type="GO" id="GO:0000166">
    <property type="term" value="F:nucleotide binding"/>
    <property type="evidence" value="ECO:0007669"/>
    <property type="project" value="UniProtKB-KW"/>
</dbReference>
<dbReference type="InterPro" id="IPR043519">
    <property type="entry name" value="NT_sf"/>
</dbReference>
<organism evidence="8 9">
    <name type="scientific">Schizothecium vesticola</name>
    <dbReference type="NCBI Taxonomy" id="314040"/>
    <lineage>
        <taxon>Eukaryota</taxon>
        <taxon>Fungi</taxon>
        <taxon>Dikarya</taxon>
        <taxon>Ascomycota</taxon>
        <taxon>Pezizomycotina</taxon>
        <taxon>Sordariomycetes</taxon>
        <taxon>Sordariomycetidae</taxon>
        <taxon>Sordariales</taxon>
        <taxon>Schizotheciaceae</taxon>
        <taxon>Schizothecium</taxon>
    </lineage>
</organism>
<reference evidence="8" key="1">
    <citation type="submission" date="2023-06" db="EMBL/GenBank/DDBJ databases">
        <title>Genome-scale phylogeny and comparative genomics of the fungal order Sordariales.</title>
        <authorList>
            <consortium name="Lawrence Berkeley National Laboratory"/>
            <person name="Hensen N."/>
            <person name="Bonometti L."/>
            <person name="Westerberg I."/>
            <person name="Brannstrom I.O."/>
            <person name="Guillou S."/>
            <person name="Cros-Aarteil S."/>
            <person name="Calhoun S."/>
            <person name="Haridas S."/>
            <person name="Kuo A."/>
            <person name="Mondo S."/>
            <person name="Pangilinan J."/>
            <person name="Riley R."/>
            <person name="LaButti K."/>
            <person name="Andreopoulos B."/>
            <person name="Lipzen A."/>
            <person name="Chen C."/>
            <person name="Yanf M."/>
            <person name="Daum C."/>
            <person name="Ng V."/>
            <person name="Clum A."/>
            <person name="Steindorff A."/>
            <person name="Ohm R."/>
            <person name="Martin F."/>
            <person name="Silar P."/>
            <person name="Natvig D."/>
            <person name="Lalanne C."/>
            <person name="Gautier V."/>
            <person name="Ament-velasquez S.L."/>
            <person name="Kruys A."/>
            <person name="Hutchinson M.I."/>
            <person name="Powell A.J."/>
            <person name="Barry K."/>
            <person name="Miller A.N."/>
            <person name="Grigoriev I.V."/>
            <person name="Debuchy R."/>
            <person name="Gladieux P."/>
            <person name="Thoren M.H."/>
            <person name="Johannesson H."/>
        </authorList>
    </citation>
    <scope>NUCLEOTIDE SEQUENCE</scope>
    <source>
        <strain evidence="8">SMH3187-1</strain>
    </source>
</reference>
<feature type="domain" description="Poly A polymerase head" evidence="6">
    <location>
        <begin position="50"/>
        <end position="195"/>
    </location>
</feature>
<comment type="caution">
    <text evidence="8">The sequence shown here is derived from an EMBL/GenBank/DDBJ whole genome shotgun (WGS) entry which is preliminary data.</text>
</comment>
<evidence type="ECO:0000256" key="5">
    <source>
        <dbReference type="RuleBase" id="RU003953"/>
    </source>
</evidence>
<evidence type="ECO:0000256" key="3">
    <source>
        <dbReference type="ARBA" id="ARBA00022741"/>
    </source>
</evidence>
<dbReference type="GO" id="GO:0052929">
    <property type="term" value="F:ATP:3'-cytidine-cytidine-tRNA adenylyltransferase activity"/>
    <property type="evidence" value="ECO:0007669"/>
    <property type="project" value="TreeGrafter"/>
</dbReference>
<dbReference type="AlphaFoldDB" id="A0AA40K2N6"/>
<dbReference type="InterPro" id="IPR002646">
    <property type="entry name" value="PolA_pol_head_dom"/>
</dbReference>
<feature type="domain" description="tRNA nucleotidyltransferase/poly(A) polymerase RNA and SrmB- binding" evidence="7">
    <location>
        <begin position="222"/>
        <end position="281"/>
    </location>
</feature>
<dbReference type="GO" id="GO:0003723">
    <property type="term" value="F:RNA binding"/>
    <property type="evidence" value="ECO:0007669"/>
    <property type="project" value="UniProtKB-KW"/>
</dbReference>
<dbReference type="PANTHER" id="PTHR13734:SF5">
    <property type="entry name" value="CCA TRNA NUCLEOTIDYLTRANSFERASE, MITOCHONDRIAL"/>
    <property type="match status" value="1"/>
</dbReference>
<dbReference type="SUPFAM" id="SSF81891">
    <property type="entry name" value="Poly A polymerase C-terminal region-like"/>
    <property type="match status" value="1"/>
</dbReference>
<keyword evidence="4 5" id="KW-0694">RNA-binding</keyword>
<keyword evidence="9" id="KW-1185">Reference proteome</keyword>
<dbReference type="GO" id="GO:0001680">
    <property type="term" value="P:tRNA 3'-terminal CCA addition"/>
    <property type="evidence" value="ECO:0007669"/>
    <property type="project" value="TreeGrafter"/>
</dbReference>
<protein>
    <recommendedName>
        <fullName evidence="10">Poly A polymerase head domain-containing protein</fullName>
    </recommendedName>
</protein>
<evidence type="ECO:0008006" key="10">
    <source>
        <dbReference type="Google" id="ProtNLM"/>
    </source>
</evidence>
<evidence type="ECO:0000256" key="4">
    <source>
        <dbReference type="ARBA" id="ARBA00022884"/>
    </source>
</evidence>
<dbReference type="SUPFAM" id="SSF81301">
    <property type="entry name" value="Nucleotidyltransferase"/>
    <property type="match status" value="1"/>
</dbReference>
<gene>
    <name evidence="8" type="ORF">B0T18DRAFT_439510</name>
</gene>
<dbReference type="CDD" id="cd05398">
    <property type="entry name" value="NT_ClassII-CCAase"/>
    <property type="match status" value="1"/>
</dbReference>
<evidence type="ECO:0000259" key="6">
    <source>
        <dbReference type="Pfam" id="PF01743"/>
    </source>
</evidence>